<dbReference type="FunFam" id="2.20.25.80:FF:000006">
    <property type="entry name" value="WRKY transcription factor"/>
    <property type="match status" value="1"/>
</dbReference>
<keyword evidence="8" id="KW-0539">Nucleus</keyword>
<evidence type="ECO:0000256" key="8">
    <source>
        <dbReference type="ARBA" id="ARBA00023242"/>
    </source>
</evidence>
<evidence type="ECO:0000259" key="11">
    <source>
        <dbReference type="PROSITE" id="PS50811"/>
    </source>
</evidence>
<evidence type="ECO:0000256" key="10">
    <source>
        <dbReference type="SAM" id="MobiDB-lite"/>
    </source>
</evidence>
<keyword evidence="4" id="KW-0862">Zinc</keyword>
<evidence type="ECO:0000256" key="7">
    <source>
        <dbReference type="ARBA" id="ARBA00023163"/>
    </source>
</evidence>
<dbReference type="GO" id="GO:0003700">
    <property type="term" value="F:DNA-binding transcription factor activity"/>
    <property type="evidence" value="ECO:0007669"/>
    <property type="project" value="InterPro"/>
</dbReference>
<feature type="region of interest" description="Disordered" evidence="10">
    <location>
        <begin position="460"/>
        <end position="484"/>
    </location>
</feature>
<dbReference type="Gene3D" id="2.20.25.80">
    <property type="entry name" value="WRKY domain"/>
    <property type="match status" value="2"/>
</dbReference>
<evidence type="ECO:0000256" key="2">
    <source>
        <dbReference type="ARBA" id="ARBA00022723"/>
    </source>
</evidence>
<evidence type="ECO:0000256" key="4">
    <source>
        <dbReference type="ARBA" id="ARBA00022833"/>
    </source>
</evidence>
<evidence type="ECO:0000256" key="3">
    <source>
        <dbReference type="ARBA" id="ARBA00022737"/>
    </source>
</evidence>
<dbReference type="InterPro" id="IPR036576">
    <property type="entry name" value="WRKY_dom_sf"/>
</dbReference>
<evidence type="ECO:0000256" key="5">
    <source>
        <dbReference type="ARBA" id="ARBA00023015"/>
    </source>
</evidence>
<dbReference type="GO" id="GO:0005634">
    <property type="term" value="C:nucleus"/>
    <property type="evidence" value="ECO:0007669"/>
    <property type="project" value="UniProtKB-SubCell"/>
</dbReference>
<feature type="compositionally biased region" description="Polar residues" evidence="10">
    <location>
        <begin position="460"/>
        <end position="475"/>
    </location>
</feature>
<organism evidence="12 13">
    <name type="scientific">Cuscuta campestris</name>
    <dbReference type="NCBI Taxonomy" id="132261"/>
    <lineage>
        <taxon>Eukaryota</taxon>
        <taxon>Viridiplantae</taxon>
        <taxon>Streptophyta</taxon>
        <taxon>Embryophyta</taxon>
        <taxon>Tracheophyta</taxon>
        <taxon>Spermatophyta</taxon>
        <taxon>Magnoliopsida</taxon>
        <taxon>eudicotyledons</taxon>
        <taxon>Gunneridae</taxon>
        <taxon>Pentapetalae</taxon>
        <taxon>asterids</taxon>
        <taxon>lamiids</taxon>
        <taxon>Solanales</taxon>
        <taxon>Convolvulaceae</taxon>
        <taxon>Cuscuteae</taxon>
        <taxon>Cuscuta</taxon>
        <taxon>Cuscuta subgen. Grammica</taxon>
        <taxon>Cuscuta sect. Cleistogrammica</taxon>
    </lineage>
</organism>
<gene>
    <name evidence="12" type="ORF">CCAM_LOCUS35524</name>
</gene>
<evidence type="ECO:0000313" key="12">
    <source>
        <dbReference type="EMBL" id="VFQ93748.1"/>
    </source>
</evidence>
<dbReference type="PANTHER" id="PTHR31221:SF125">
    <property type="entry name" value="WRKY TRANSCRIPTION FACTOR 1"/>
    <property type="match status" value="1"/>
</dbReference>
<dbReference type="Pfam" id="PF03106">
    <property type="entry name" value="WRKY"/>
    <property type="match status" value="2"/>
</dbReference>
<comment type="subcellular location">
    <subcellularLocation>
        <location evidence="1">Nucleus</location>
    </subcellularLocation>
</comment>
<feature type="compositionally biased region" description="Basic and acidic residues" evidence="10">
    <location>
        <begin position="1"/>
        <end position="10"/>
    </location>
</feature>
<dbReference type="PROSITE" id="PS50811">
    <property type="entry name" value="WRKY"/>
    <property type="match status" value="2"/>
</dbReference>
<keyword evidence="5" id="KW-0805">Transcription regulation</keyword>
<dbReference type="EMBL" id="OOIL02005040">
    <property type="protein sequence ID" value="VFQ93748.1"/>
    <property type="molecule type" value="Genomic_DNA"/>
</dbReference>
<dbReference type="PANTHER" id="PTHR31221">
    <property type="entry name" value="WRKY TRANSCRIPTION FACTOR PROTEIN 1-RELATED"/>
    <property type="match status" value="1"/>
</dbReference>
<reference evidence="12 13" key="1">
    <citation type="submission" date="2018-04" db="EMBL/GenBank/DDBJ databases">
        <authorList>
            <person name="Vogel A."/>
        </authorList>
    </citation>
    <scope>NUCLEOTIDE SEQUENCE [LARGE SCALE GENOMIC DNA]</scope>
</reference>
<dbReference type="SMART" id="SM00774">
    <property type="entry name" value="WRKY"/>
    <property type="match status" value="2"/>
</dbReference>
<feature type="compositionally biased region" description="Basic and acidic residues" evidence="10">
    <location>
        <begin position="213"/>
        <end position="225"/>
    </location>
</feature>
<feature type="region of interest" description="Disordered" evidence="10">
    <location>
        <begin position="270"/>
        <end position="289"/>
    </location>
</feature>
<dbReference type="SUPFAM" id="SSF118290">
    <property type="entry name" value="WRKY DNA-binding domain"/>
    <property type="match status" value="2"/>
</dbReference>
<feature type="region of interest" description="Disordered" evidence="10">
    <location>
        <begin position="301"/>
        <end position="365"/>
    </location>
</feature>
<sequence length="500" mass="55006">MATPKEEGVHEGSSGKLQVKPEPEPGFLESETEFKVSDGPLLAEGASGELRKGVSHEVGAEASESIEKKVGDVDKPKLVPCDLQPRESVVNGISSASQLHEGKNSPPAAVQGKEDDASQFSQVSIVPKEETIDNGNRQRNDEKSCVEESLALSVITDKASDNPQPLQSVLAAHSDEQRIAYEAYLKWHEKGLDKLQPRRNPENGAHASQFDQRSVKAAEKPSEDGYNWRKYGQKLVRGNEFIRSYYKCTHTDCTAKRQVERSQDGHITDINYIGNHEHPKPQNNPQASPNIQVRKTELPVATASEGTQSVTPTPGGKCATNETKQTSPSQGVTSADADTLDSVSQSHNLQDEDDRITGPDLKKQKKYFSGCDDNKSHGEPKHVVQTISDVDIVNDGYRWRKYGQKFVKGNPNPRSYYRCSSTGCFVKKHVERASHDPRMVITTYEGSHIHDMPPCRTMTQNSGEADTANATMTTRGDSRTETGENKHIGSLDMVVHIGAH</sequence>
<evidence type="ECO:0000256" key="6">
    <source>
        <dbReference type="ARBA" id="ARBA00023125"/>
    </source>
</evidence>
<feature type="compositionally biased region" description="Basic and acidic residues" evidence="10">
    <location>
        <begin position="127"/>
        <end position="146"/>
    </location>
</feature>
<dbReference type="OrthoDB" id="1918969at2759"/>
<dbReference type="GO" id="GO:0046872">
    <property type="term" value="F:metal ion binding"/>
    <property type="evidence" value="ECO:0007669"/>
    <property type="project" value="UniProtKB-KW"/>
</dbReference>
<feature type="region of interest" description="Disordered" evidence="10">
    <location>
        <begin position="1"/>
        <end position="146"/>
    </location>
</feature>
<name>A0A484N0H6_9ASTE</name>
<dbReference type="InterPro" id="IPR003657">
    <property type="entry name" value="WRKY_dom"/>
</dbReference>
<dbReference type="Proteomes" id="UP000595140">
    <property type="component" value="Unassembled WGS sequence"/>
</dbReference>
<evidence type="ECO:0000313" key="13">
    <source>
        <dbReference type="Proteomes" id="UP000595140"/>
    </source>
</evidence>
<feature type="domain" description="WRKY" evidence="11">
    <location>
        <begin position="388"/>
        <end position="453"/>
    </location>
</feature>
<dbReference type="InterPro" id="IPR044810">
    <property type="entry name" value="WRKY_plant"/>
</dbReference>
<feature type="compositionally biased region" description="Polar residues" evidence="10">
    <location>
        <begin position="320"/>
        <end position="333"/>
    </location>
</feature>
<keyword evidence="3" id="KW-0677">Repeat</keyword>
<keyword evidence="2" id="KW-0479">Metal-binding</keyword>
<dbReference type="GO" id="GO:0043565">
    <property type="term" value="F:sequence-specific DNA binding"/>
    <property type="evidence" value="ECO:0007669"/>
    <property type="project" value="InterPro"/>
</dbReference>
<comment type="similarity">
    <text evidence="9">Belongs to the WRKY group I family.</text>
</comment>
<keyword evidence="13" id="KW-1185">Reference proteome</keyword>
<evidence type="ECO:0000256" key="9">
    <source>
        <dbReference type="ARBA" id="ARBA00061157"/>
    </source>
</evidence>
<keyword evidence="7" id="KW-0804">Transcription</keyword>
<accession>A0A484N0H6</accession>
<proteinExistence type="inferred from homology"/>
<feature type="region of interest" description="Disordered" evidence="10">
    <location>
        <begin position="194"/>
        <end position="225"/>
    </location>
</feature>
<evidence type="ECO:0000256" key="1">
    <source>
        <dbReference type="ARBA" id="ARBA00004123"/>
    </source>
</evidence>
<dbReference type="AlphaFoldDB" id="A0A484N0H6"/>
<keyword evidence="6" id="KW-0238">DNA-binding</keyword>
<protein>
    <recommendedName>
        <fullName evidence="11">WRKY domain-containing protein</fullName>
    </recommendedName>
</protein>
<feature type="compositionally biased region" description="Basic and acidic residues" evidence="10">
    <location>
        <begin position="49"/>
        <end position="77"/>
    </location>
</feature>
<feature type="domain" description="WRKY" evidence="11">
    <location>
        <begin position="217"/>
        <end position="281"/>
    </location>
</feature>
<dbReference type="FunFam" id="2.20.25.80:FF:000003">
    <property type="entry name" value="WRKY transcription factor 57"/>
    <property type="match status" value="1"/>
</dbReference>